<evidence type="ECO:0000256" key="3">
    <source>
        <dbReference type="ARBA" id="ARBA00022448"/>
    </source>
</evidence>
<evidence type="ECO:0000256" key="6">
    <source>
        <dbReference type="ARBA" id="ARBA00022989"/>
    </source>
</evidence>
<keyword evidence="6 8" id="KW-1133">Transmembrane helix</keyword>
<protein>
    <recommendedName>
        <fullName evidence="8">Probable membrane transporter protein</fullName>
    </recommendedName>
</protein>
<dbReference type="EMBL" id="BNAP01000039">
    <property type="protein sequence ID" value="GHH03917.1"/>
    <property type="molecule type" value="Genomic_DNA"/>
</dbReference>
<feature type="transmembrane region" description="Helical" evidence="8">
    <location>
        <begin position="52"/>
        <end position="70"/>
    </location>
</feature>
<dbReference type="InterPro" id="IPR002781">
    <property type="entry name" value="TM_pro_TauE-like"/>
</dbReference>
<feature type="transmembrane region" description="Helical" evidence="8">
    <location>
        <begin position="172"/>
        <end position="191"/>
    </location>
</feature>
<feature type="transmembrane region" description="Helical" evidence="8">
    <location>
        <begin position="108"/>
        <end position="128"/>
    </location>
</feature>
<dbReference type="AlphaFoldDB" id="A0A8J3HD96"/>
<keyword evidence="5 8" id="KW-0812">Transmembrane</keyword>
<comment type="subcellular location">
    <subcellularLocation>
        <location evidence="1 8">Cell membrane</location>
        <topology evidence="1 8">Multi-pass membrane protein</topology>
    </subcellularLocation>
</comment>
<comment type="caution">
    <text evidence="9">The sequence shown here is derived from an EMBL/GenBank/DDBJ whole genome shotgun (WGS) entry which is preliminary data.</text>
</comment>
<dbReference type="PANTHER" id="PTHR30269:SF37">
    <property type="entry name" value="MEMBRANE TRANSPORTER PROTEIN"/>
    <property type="match status" value="1"/>
</dbReference>
<evidence type="ECO:0000313" key="9">
    <source>
        <dbReference type="EMBL" id="GHH03917.1"/>
    </source>
</evidence>
<evidence type="ECO:0000256" key="2">
    <source>
        <dbReference type="ARBA" id="ARBA00009142"/>
    </source>
</evidence>
<accession>A0A8J3HD96</accession>
<organism evidence="9 10">
    <name type="scientific">Pseudodonghicola xiamenensis</name>
    <dbReference type="NCBI Taxonomy" id="337702"/>
    <lineage>
        <taxon>Bacteria</taxon>
        <taxon>Pseudomonadati</taxon>
        <taxon>Pseudomonadota</taxon>
        <taxon>Alphaproteobacteria</taxon>
        <taxon>Rhodobacterales</taxon>
        <taxon>Paracoccaceae</taxon>
        <taxon>Pseudodonghicola</taxon>
    </lineage>
</organism>
<name>A0A8J3HD96_9RHOB</name>
<dbReference type="InterPro" id="IPR052017">
    <property type="entry name" value="TSUP"/>
</dbReference>
<evidence type="ECO:0000313" key="10">
    <source>
        <dbReference type="Proteomes" id="UP000611500"/>
    </source>
</evidence>
<keyword evidence="3" id="KW-0813">Transport</keyword>
<feature type="transmembrane region" description="Helical" evidence="8">
    <location>
        <begin position="227"/>
        <end position="244"/>
    </location>
</feature>
<evidence type="ECO:0000256" key="5">
    <source>
        <dbReference type="ARBA" id="ARBA00022692"/>
    </source>
</evidence>
<dbReference type="Pfam" id="PF01925">
    <property type="entry name" value="TauE"/>
    <property type="match status" value="1"/>
</dbReference>
<evidence type="ECO:0000256" key="7">
    <source>
        <dbReference type="ARBA" id="ARBA00023136"/>
    </source>
</evidence>
<feature type="transmembrane region" description="Helical" evidence="8">
    <location>
        <begin position="135"/>
        <end position="160"/>
    </location>
</feature>
<evidence type="ECO:0000256" key="8">
    <source>
        <dbReference type="RuleBase" id="RU363041"/>
    </source>
</evidence>
<evidence type="ECO:0000256" key="1">
    <source>
        <dbReference type="ARBA" id="ARBA00004651"/>
    </source>
</evidence>
<dbReference type="PANTHER" id="PTHR30269">
    <property type="entry name" value="TRANSMEMBRANE PROTEIN YFCA"/>
    <property type="match status" value="1"/>
</dbReference>
<keyword evidence="7 8" id="KW-0472">Membrane</keyword>
<evidence type="ECO:0000256" key="4">
    <source>
        <dbReference type="ARBA" id="ARBA00022475"/>
    </source>
</evidence>
<feature type="transmembrane region" description="Helical" evidence="8">
    <location>
        <begin position="82"/>
        <end position="102"/>
    </location>
</feature>
<feature type="transmembrane region" description="Helical" evidence="8">
    <location>
        <begin position="16"/>
        <end position="40"/>
    </location>
</feature>
<feature type="transmembrane region" description="Helical" evidence="8">
    <location>
        <begin position="198"/>
        <end position="215"/>
    </location>
</feature>
<dbReference type="Proteomes" id="UP000611500">
    <property type="component" value="Unassembled WGS sequence"/>
</dbReference>
<keyword evidence="10" id="KW-1185">Reference proteome</keyword>
<comment type="similarity">
    <text evidence="2 8">Belongs to the 4-toluene sulfonate uptake permease (TSUP) (TC 2.A.102) family.</text>
</comment>
<sequence length="249" mass="25705">MHMMTALATWLIDGHWLWIGLIIFAGACLQGLSGVGLGMVASPVLAVLNPELVPGPLLMISFVLAVMSVLRERGALDTGGLGYALAGRLVASIPAALLMGMLPVRALAIAFSLTILLAIAVSLLRVPLRPRPGTLFAAGCLSGVMGTLTSVGLPPIALVYQSVPPAQLRASIGGFLAIGTLISIGALSWVGRFGMHEIVLGLAMLAPLLLGFSVSGRLHALVSARRMRGIVLGVSALSAIVLLLRQLTV</sequence>
<reference evidence="9" key="2">
    <citation type="submission" date="2020-09" db="EMBL/GenBank/DDBJ databases">
        <authorList>
            <person name="Sun Q."/>
            <person name="Zhou Y."/>
        </authorList>
    </citation>
    <scope>NUCLEOTIDE SEQUENCE</scope>
    <source>
        <strain evidence="9">CGMCC 1.7081</strain>
    </source>
</reference>
<proteinExistence type="inferred from homology"/>
<reference evidence="9" key="1">
    <citation type="journal article" date="2014" name="Int. J. Syst. Evol. Microbiol.">
        <title>Complete genome sequence of Corynebacterium casei LMG S-19264T (=DSM 44701T), isolated from a smear-ripened cheese.</title>
        <authorList>
            <consortium name="US DOE Joint Genome Institute (JGI-PGF)"/>
            <person name="Walter F."/>
            <person name="Albersmeier A."/>
            <person name="Kalinowski J."/>
            <person name="Ruckert C."/>
        </authorList>
    </citation>
    <scope>NUCLEOTIDE SEQUENCE</scope>
    <source>
        <strain evidence="9">CGMCC 1.7081</strain>
    </source>
</reference>
<dbReference type="GO" id="GO:0005886">
    <property type="term" value="C:plasma membrane"/>
    <property type="evidence" value="ECO:0007669"/>
    <property type="project" value="UniProtKB-SubCell"/>
</dbReference>
<gene>
    <name evidence="9" type="ORF">GCM10010961_42110</name>
</gene>
<keyword evidence="4 8" id="KW-1003">Cell membrane</keyword>